<evidence type="ECO:0000313" key="2">
    <source>
        <dbReference type="Proteomes" id="UP001059663"/>
    </source>
</evidence>
<organism evidence="1 2">
    <name type="scientific">Janibacter limosus</name>
    <dbReference type="NCBI Taxonomy" id="53458"/>
    <lineage>
        <taxon>Bacteria</taxon>
        <taxon>Bacillati</taxon>
        <taxon>Actinomycetota</taxon>
        <taxon>Actinomycetes</taxon>
        <taxon>Micrococcales</taxon>
        <taxon>Intrasporangiaceae</taxon>
        <taxon>Janibacter</taxon>
    </lineage>
</organism>
<evidence type="ECO:0000313" key="1">
    <source>
        <dbReference type="EMBL" id="UUZ45916.1"/>
    </source>
</evidence>
<name>A0AC61U7A0_9MICO</name>
<reference evidence="1" key="1">
    <citation type="submission" date="2021-11" db="EMBL/GenBank/DDBJ databases">
        <title>Study of the species diversity of bacterial strains isolated from a unique natural object - Shulgan-Tash cave (Bashkiria).</title>
        <authorList>
            <person name="Sazanova A.L."/>
            <person name="Chirak E.R."/>
            <person name="Safronova V.I."/>
        </authorList>
    </citation>
    <scope>NUCLEOTIDE SEQUENCE</scope>
    <source>
        <strain evidence="1">P1</strain>
    </source>
</reference>
<gene>
    <name evidence="1" type="ORF">LP422_08560</name>
</gene>
<dbReference type="Proteomes" id="UP001059663">
    <property type="component" value="Chromosome"/>
</dbReference>
<dbReference type="EMBL" id="CP087977">
    <property type="protein sequence ID" value="UUZ45916.1"/>
    <property type="molecule type" value="Genomic_DNA"/>
</dbReference>
<protein>
    <submittedName>
        <fullName evidence="1">Uncharacterized protein</fullName>
    </submittedName>
</protein>
<proteinExistence type="predicted"/>
<sequence length="163" mass="17673">MFVHRLLLPDDDSDRFDCGVIALSDWLASHAHRAHQQGVVRVYVWVDDAEPDHVVAYTAIQPTRVAARDLSRSQSGGHSTVPGYLIAKLALDRTLHGSGLGAELLVRSLETCVAAAKVGGGRIIVVDPIDQAARDFYRHHDFVPTKGDDRLVMKVATAEAALG</sequence>
<accession>A0AC61U7A0</accession>